<dbReference type="GO" id="GO:0003824">
    <property type="term" value="F:catalytic activity"/>
    <property type="evidence" value="ECO:0007669"/>
    <property type="project" value="InterPro"/>
</dbReference>
<dbReference type="InterPro" id="IPR036038">
    <property type="entry name" value="Aminotransferase-like"/>
</dbReference>
<dbReference type="Gene3D" id="3.30.470.10">
    <property type="match status" value="1"/>
</dbReference>
<dbReference type="InterPro" id="IPR043132">
    <property type="entry name" value="BCAT-like_C"/>
</dbReference>
<evidence type="ECO:0008006" key="3">
    <source>
        <dbReference type="Google" id="ProtNLM"/>
    </source>
</evidence>
<name>C5M657_CANTT</name>
<dbReference type="STRING" id="294747.C5M657"/>
<dbReference type="AlphaFoldDB" id="C5M657"/>
<dbReference type="SUPFAM" id="SSF56752">
    <property type="entry name" value="D-aminoacid aminotransferase-like PLP-dependent enzymes"/>
    <property type="match status" value="1"/>
</dbReference>
<dbReference type="KEGG" id="ctp:CTRG_01338"/>
<sequence>MGESYVSKSLINEIHEEYIHKNFPSTQNAAIRSDEFEILSTIRYDPNLTPVSPLTYKDVTIQNFFLLPEHTARINFTVDFFHLLYGTSPDFEITESFLFEQLVKAIESEGKSVLYSYKLRLLLKLDGSAKIEVHQVPDIGNLLGGIFPDIETIPEELEFLNHHPDSEEAVVWDLYIDKKPTLVSPFTSFKTTKRDAYTESRGILPGLKPGKEEVILYNTQNNVMEGSITNIAIKRESDGKWVTPLLSSGCLCGVTRHFLLRKKFIEEDTINIEKLQPGTELLLMNGIVGVVKGIIVK</sequence>
<dbReference type="OrthoDB" id="5288718at2759"/>
<dbReference type="Proteomes" id="UP000002037">
    <property type="component" value="Unassembled WGS sequence"/>
</dbReference>
<accession>C5M657</accession>
<dbReference type="EMBL" id="GG692396">
    <property type="protein sequence ID" value="EER34477.1"/>
    <property type="molecule type" value="Genomic_DNA"/>
</dbReference>
<dbReference type="InterPro" id="IPR043131">
    <property type="entry name" value="BCAT-like_N"/>
</dbReference>
<dbReference type="RefSeq" id="XP_002547032.1">
    <property type="nucleotide sequence ID" value="XM_002546986.1"/>
</dbReference>
<keyword evidence="2" id="KW-1185">Reference proteome</keyword>
<reference evidence="1 2" key="1">
    <citation type="journal article" date="2009" name="Nature">
        <title>Evolution of pathogenicity and sexual reproduction in eight Candida genomes.</title>
        <authorList>
            <person name="Butler G."/>
            <person name="Rasmussen M.D."/>
            <person name="Lin M.F."/>
            <person name="Santos M.A."/>
            <person name="Sakthikumar S."/>
            <person name="Munro C.A."/>
            <person name="Rheinbay E."/>
            <person name="Grabherr M."/>
            <person name="Forche A."/>
            <person name="Reedy J.L."/>
            <person name="Agrafioti I."/>
            <person name="Arnaud M.B."/>
            <person name="Bates S."/>
            <person name="Brown A.J."/>
            <person name="Brunke S."/>
            <person name="Costanzo M.C."/>
            <person name="Fitzpatrick D.A."/>
            <person name="de Groot P.W."/>
            <person name="Harris D."/>
            <person name="Hoyer L.L."/>
            <person name="Hube B."/>
            <person name="Klis F.M."/>
            <person name="Kodira C."/>
            <person name="Lennard N."/>
            <person name="Logue M.E."/>
            <person name="Martin R."/>
            <person name="Neiman A.M."/>
            <person name="Nikolaou E."/>
            <person name="Quail M.A."/>
            <person name="Quinn J."/>
            <person name="Santos M.C."/>
            <person name="Schmitzberger F.F."/>
            <person name="Sherlock G."/>
            <person name="Shah P."/>
            <person name="Silverstein K.A."/>
            <person name="Skrzypek M.S."/>
            <person name="Soll D."/>
            <person name="Staggs R."/>
            <person name="Stansfield I."/>
            <person name="Stumpf M.P."/>
            <person name="Sudbery P.E."/>
            <person name="Srikantha T."/>
            <person name="Zeng Q."/>
            <person name="Berman J."/>
            <person name="Berriman M."/>
            <person name="Heitman J."/>
            <person name="Gow N.A."/>
            <person name="Lorenz M.C."/>
            <person name="Birren B.W."/>
            <person name="Kellis M."/>
            <person name="Cuomo C.A."/>
        </authorList>
    </citation>
    <scope>NUCLEOTIDE SEQUENCE [LARGE SCALE GENOMIC DNA]</scope>
    <source>
        <strain evidence="2">ATCC MYA-3404 / T1</strain>
    </source>
</reference>
<dbReference type="Gene3D" id="3.20.10.10">
    <property type="entry name" value="D-amino Acid Aminotransferase, subunit A, domain 2"/>
    <property type="match status" value="1"/>
</dbReference>
<evidence type="ECO:0000313" key="2">
    <source>
        <dbReference type="Proteomes" id="UP000002037"/>
    </source>
</evidence>
<evidence type="ECO:0000313" key="1">
    <source>
        <dbReference type="EMBL" id="EER34477.1"/>
    </source>
</evidence>
<dbReference type="eggNOG" id="ENOG502QQMK">
    <property type="taxonomic scope" value="Eukaryota"/>
</dbReference>
<dbReference type="GeneID" id="8301065"/>
<organism evidence="1 2">
    <name type="scientific">Candida tropicalis (strain ATCC MYA-3404 / T1)</name>
    <name type="common">Yeast</name>
    <dbReference type="NCBI Taxonomy" id="294747"/>
    <lineage>
        <taxon>Eukaryota</taxon>
        <taxon>Fungi</taxon>
        <taxon>Dikarya</taxon>
        <taxon>Ascomycota</taxon>
        <taxon>Saccharomycotina</taxon>
        <taxon>Pichiomycetes</taxon>
        <taxon>Debaryomycetaceae</taxon>
        <taxon>Candida/Lodderomyces clade</taxon>
        <taxon>Candida</taxon>
    </lineage>
</organism>
<dbReference type="InterPro" id="IPR001544">
    <property type="entry name" value="Aminotrans_IV"/>
</dbReference>
<protein>
    <recommendedName>
        <fullName evidence="3">Aminodeoxychorismate lyase</fullName>
    </recommendedName>
</protein>
<proteinExistence type="predicted"/>
<dbReference type="HOGENOM" id="CLU_020844_6_0_1"/>
<dbReference type="Pfam" id="PF01063">
    <property type="entry name" value="Aminotran_4"/>
    <property type="match status" value="1"/>
</dbReference>
<gene>
    <name evidence="1" type="ORF">CTRG_01338</name>
</gene>
<dbReference type="VEuPathDB" id="FungiDB:CTRG_01338"/>